<dbReference type="AlphaFoldDB" id="A0A0D2WWZ7"/>
<dbReference type="FunCoup" id="A0A0D2WWZ7">
    <property type="interactions" value="439"/>
</dbReference>
<dbReference type="GO" id="GO:0003729">
    <property type="term" value="F:mRNA binding"/>
    <property type="evidence" value="ECO:0007669"/>
    <property type="project" value="InterPro"/>
</dbReference>
<dbReference type="RefSeq" id="XP_004343518.2">
    <property type="nucleotide sequence ID" value="XM_004343468.2"/>
</dbReference>
<comment type="similarity">
    <text evidence="1">Belongs to the Luc7 family.</text>
</comment>
<evidence type="ECO:0000256" key="2">
    <source>
        <dbReference type="SAM" id="MobiDB-lite"/>
    </source>
</evidence>
<evidence type="ECO:0000313" key="3">
    <source>
        <dbReference type="EMBL" id="KJE97198.1"/>
    </source>
</evidence>
<feature type="compositionally biased region" description="Basic residues" evidence="2">
    <location>
        <begin position="289"/>
        <end position="315"/>
    </location>
</feature>
<organism evidence="3 4">
    <name type="scientific">Capsaspora owczarzaki (strain ATCC 30864)</name>
    <dbReference type="NCBI Taxonomy" id="595528"/>
    <lineage>
        <taxon>Eukaryota</taxon>
        <taxon>Filasterea</taxon>
        <taxon>Capsaspora</taxon>
    </lineage>
</organism>
<accession>A0A0D2WWZ7</accession>
<proteinExistence type="inferred from homology"/>
<dbReference type="STRING" id="595528.A0A0D2WWZ7"/>
<dbReference type="OrthoDB" id="153872at2759"/>
<name>A0A0D2WWZ7_CAPO3</name>
<dbReference type="GO" id="GO:0005685">
    <property type="term" value="C:U1 snRNP"/>
    <property type="evidence" value="ECO:0007669"/>
    <property type="project" value="InterPro"/>
</dbReference>
<evidence type="ECO:0008006" key="5">
    <source>
        <dbReference type="Google" id="ProtNLM"/>
    </source>
</evidence>
<reference evidence="4" key="1">
    <citation type="submission" date="2011-02" db="EMBL/GenBank/DDBJ databases">
        <title>The Genome Sequence of Capsaspora owczarzaki ATCC 30864.</title>
        <authorList>
            <person name="Russ C."/>
            <person name="Cuomo C."/>
            <person name="Burger G."/>
            <person name="Gray M.W."/>
            <person name="Holland P.W.H."/>
            <person name="King N."/>
            <person name="Lang F.B.F."/>
            <person name="Roger A.J."/>
            <person name="Ruiz-Trillo I."/>
            <person name="Young S.K."/>
            <person name="Zeng Q."/>
            <person name="Gargeya S."/>
            <person name="Alvarado L."/>
            <person name="Berlin A."/>
            <person name="Chapman S.B."/>
            <person name="Chen Z."/>
            <person name="Freedman E."/>
            <person name="Gellesch M."/>
            <person name="Goldberg J."/>
            <person name="Griggs A."/>
            <person name="Gujja S."/>
            <person name="Heilman E."/>
            <person name="Heiman D."/>
            <person name="Howarth C."/>
            <person name="Mehta T."/>
            <person name="Neiman D."/>
            <person name="Pearson M."/>
            <person name="Roberts A."/>
            <person name="Saif S."/>
            <person name="Shea T."/>
            <person name="Shenoy N."/>
            <person name="Sisk P."/>
            <person name="Stolte C."/>
            <person name="Sykes S."/>
            <person name="White J."/>
            <person name="Yandava C."/>
            <person name="Haas B."/>
            <person name="Nusbaum C."/>
            <person name="Birren B."/>
        </authorList>
    </citation>
    <scope>NUCLEOTIDE SEQUENCE</scope>
    <source>
        <strain evidence="4">ATCC 30864</strain>
    </source>
</reference>
<feature type="compositionally biased region" description="Basic and acidic residues" evidence="2">
    <location>
        <begin position="237"/>
        <end position="288"/>
    </location>
</feature>
<keyword evidence="4" id="KW-1185">Reference proteome</keyword>
<dbReference type="InParanoid" id="A0A0D2WWZ7"/>
<gene>
    <name evidence="3" type="ORF">CAOG_007644</name>
</gene>
<dbReference type="EMBL" id="KE346373">
    <property type="protein sequence ID" value="KJE97198.1"/>
    <property type="molecule type" value="Genomic_DNA"/>
</dbReference>
<evidence type="ECO:0000256" key="1">
    <source>
        <dbReference type="ARBA" id="ARBA00005655"/>
    </source>
</evidence>
<protein>
    <recommendedName>
        <fullName evidence="5">LUC7-domain-containing protein</fullName>
    </recommendedName>
</protein>
<dbReference type="Proteomes" id="UP000008743">
    <property type="component" value="Unassembled WGS sequence"/>
</dbReference>
<feature type="region of interest" description="Disordered" evidence="2">
    <location>
        <begin position="225"/>
        <end position="315"/>
    </location>
</feature>
<dbReference type="Pfam" id="PF03194">
    <property type="entry name" value="LUC7"/>
    <property type="match status" value="1"/>
</dbReference>
<dbReference type="eggNOG" id="KOG0796">
    <property type="taxonomic scope" value="Eukaryota"/>
</dbReference>
<evidence type="ECO:0000313" key="4">
    <source>
        <dbReference type="Proteomes" id="UP000008743"/>
    </source>
</evidence>
<dbReference type="PANTHER" id="PTHR12375">
    <property type="entry name" value="RNA-BINDING PROTEIN LUC7-RELATED"/>
    <property type="match status" value="1"/>
</dbReference>
<sequence>MSANRALLDELMGVNRNALPHERKREREWPDDDVCKHYLCGLCPHDLFPNTKMDLGKCAKVHDDKLREAYQTSSRKGELGFELAHNNFLEETVRSVERVIRANTERMHVGPGSEAQRQQDRAQRIARVNEQIAELTSRAQDLGAQGQVDEASAIMRDIERLTNDKTKLERPDEDGRDNSLEVCQICGALLIVGDAQERVDAHIQGKVHVGYALIRDMLAKYKQEGFPTALRGPPRPFGRDDDRDRDRDRSDRGRDRDRYDDRDDRRRRSYHDLDRDDRSYGRSRDRSRSRSRSPRRSYSGRRDRSRSRSRSPRRR</sequence>
<dbReference type="GO" id="GO:0006376">
    <property type="term" value="P:mRNA splice site recognition"/>
    <property type="evidence" value="ECO:0007669"/>
    <property type="project" value="InterPro"/>
</dbReference>
<dbReference type="InterPro" id="IPR004882">
    <property type="entry name" value="Luc7-rel"/>
</dbReference>
<dbReference type="PhylomeDB" id="A0A0D2WWZ7"/>